<evidence type="ECO:0000313" key="2">
    <source>
        <dbReference type="EMBL" id="NYD72488.1"/>
    </source>
</evidence>
<name>A0A852STW7_9MICO</name>
<reference evidence="2 3" key="1">
    <citation type="submission" date="2020-07" db="EMBL/GenBank/DDBJ databases">
        <title>Sequencing the genomes of 1000 actinobacteria strains.</title>
        <authorList>
            <person name="Klenk H.-P."/>
        </authorList>
    </citation>
    <scope>NUCLEOTIDE SEQUENCE [LARGE SCALE GENOMIC DNA]</scope>
    <source>
        <strain evidence="2 3">DSM 23871</strain>
    </source>
</reference>
<accession>A0A852STW7</accession>
<keyword evidence="1" id="KW-1133">Transmembrane helix</keyword>
<evidence type="ECO:0000313" key="3">
    <source>
        <dbReference type="Proteomes" id="UP000589620"/>
    </source>
</evidence>
<dbReference type="EMBL" id="JACCBJ010000001">
    <property type="protein sequence ID" value="NYD72488.1"/>
    <property type="molecule type" value="Genomic_DNA"/>
</dbReference>
<gene>
    <name evidence="2" type="ORF">BJ963_000007</name>
</gene>
<keyword evidence="1" id="KW-0812">Transmembrane</keyword>
<sequence length="188" mass="21019">MSEQAEVGTDVAATRETVLRPHRHLFTRGIVAVLALTTPVFAVLYWLTIPSGAWVFVLVAHLVVIAATVVGVASFLNTTIGYGPDGVRERGFFGRTVRVGHGEAGAVILVQVYERSTLDVLPQLFVASKEGRLLIRMRGQFWSADDMERVAEELDVPVTRPEEPMTHGQLRRAWPRLLYWFERIPLGR</sequence>
<dbReference type="Proteomes" id="UP000589620">
    <property type="component" value="Unassembled WGS sequence"/>
</dbReference>
<protein>
    <submittedName>
        <fullName evidence="2">Uncharacterized protein</fullName>
    </submittedName>
</protein>
<comment type="caution">
    <text evidence="2">The sequence shown here is derived from an EMBL/GenBank/DDBJ whole genome shotgun (WGS) entry which is preliminary data.</text>
</comment>
<evidence type="ECO:0000256" key="1">
    <source>
        <dbReference type="SAM" id="Phobius"/>
    </source>
</evidence>
<proteinExistence type="predicted"/>
<feature type="transmembrane region" description="Helical" evidence="1">
    <location>
        <begin position="25"/>
        <end position="47"/>
    </location>
</feature>
<dbReference type="AlphaFoldDB" id="A0A852STW7"/>
<organism evidence="2 3">
    <name type="scientific">Leifsonia soli</name>
    <dbReference type="NCBI Taxonomy" id="582665"/>
    <lineage>
        <taxon>Bacteria</taxon>
        <taxon>Bacillati</taxon>
        <taxon>Actinomycetota</taxon>
        <taxon>Actinomycetes</taxon>
        <taxon>Micrococcales</taxon>
        <taxon>Microbacteriaceae</taxon>
        <taxon>Leifsonia</taxon>
    </lineage>
</organism>
<feature type="transmembrane region" description="Helical" evidence="1">
    <location>
        <begin position="53"/>
        <end position="76"/>
    </location>
</feature>
<keyword evidence="3" id="KW-1185">Reference proteome</keyword>
<keyword evidence="1" id="KW-0472">Membrane</keyword>
<dbReference type="RefSeq" id="WP_343037193.1">
    <property type="nucleotide sequence ID" value="NZ_BAAAPX010000001.1"/>
</dbReference>